<gene>
    <name evidence="2" type="ORF">SAMN05444483_102384</name>
</gene>
<reference evidence="3" key="1">
    <citation type="submission" date="2016-11" db="EMBL/GenBank/DDBJ databases">
        <authorList>
            <person name="Varghese N."/>
            <person name="Submissions S."/>
        </authorList>
    </citation>
    <scope>NUCLEOTIDE SEQUENCE [LARGE SCALE GENOMIC DNA]</scope>
    <source>
        <strain evidence="3">DSM 24579</strain>
    </source>
</reference>
<keyword evidence="3" id="KW-1185">Reference proteome</keyword>
<sequence>MKRKFYIPILVFFTCISCVKTDDFELPKSESKEISITGDITGISAVKSNFNPETEDIYVFSETNTWMEAYVVSSDEGGNFYKELVLQDKPENPTAGILLLIDDNSLFETYNFGRKIYVKLDGLALWSNNGVHQLGIQNRGDVLAIPSSRIDDHILRTEETAEIIPLELEISEFTEAHENLFIKLKKVQFNRNLFRANHHFTFAGETTDEYDGERQLESCETEATTTLSSSTFSGFKSLYLPKNSGSVEGVLSRNFYDDYFVISVNSPDAFNFDAERCDPEFLDCGNQTNQGLEVLFEEDFSTITTLDKLENKGWSNVNVNGGQGFKTSTFNGDRHIRISAFNTEETLLEAWLVSPPIDLQGATDIALSFEVMASYDNASILGLWVTEDYSGNPLSTAWKQMDAKIPVGPTNQYGKHFLKTELNISCLRGEIHFAFKYLGGAPDKTTTYDIDNIRITGN</sequence>
<dbReference type="STRING" id="1073325.SAMN05444483_102384"/>
<dbReference type="InterPro" id="IPR043744">
    <property type="entry name" value="DUF5689"/>
</dbReference>
<evidence type="ECO:0000313" key="2">
    <source>
        <dbReference type="EMBL" id="SHF78818.1"/>
    </source>
</evidence>
<protein>
    <recommendedName>
        <fullName evidence="1">DUF5689 domain-containing protein</fullName>
    </recommendedName>
</protein>
<evidence type="ECO:0000313" key="3">
    <source>
        <dbReference type="Proteomes" id="UP000183945"/>
    </source>
</evidence>
<dbReference type="Pfam" id="PF18942">
    <property type="entry name" value="DUF5689"/>
    <property type="match status" value="1"/>
</dbReference>
<accession>A0A1M5EHS3</accession>
<dbReference type="Proteomes" id="UP000183945">
    <property type="component" value="Unassembled WGS sequence"/>
</dbReference>
<organism evidence="2 3">
    <name type="scientific">Salegentibacter echinorum</name>
    <dbReference type="NCBI Taxonomy" id="1073325"/>
    <lineage>
        <taxon>Bacteria</taxon>
        <taxon>Pseudomonadati</taxon>
        <taxon>Bacteroidota</taxon>
        <taxon>Flavobacteriia</taxon>
        <taxon>Flavobacteriales</taxon>
        <taxon>Flavobacteriaceae</taxon>
        <taxon>Salegentibacter</taxon>
    </lineage>
</organism>
<dbReference type="NCBIfam" id="NF038128">
    <property type="entry name" value="choice_anch_J"/>
    <property type="match status" value="1"/>
</dbReference>
<dbReference type="AlphaFoldDB" id="A0A1M5EHS3"/>
<proteinExistence type="predicted"/>
<dbReference type="EMBL" id="FQVT01000002">
    <property type="protein sequence ID" value="SHF78818.1"/>
    <property type="molecule type" value="Genomic_DNA"/>
</dbReference>
<dbReference type="OrthoDB" id="1492759at2"/>
<dbReference type="Gene3D" id="2.60.120.200">
    <property type="match status" value="1"/>
</dbReference>
<evidence type="ECO:0000259" key="1">
    <source>
        <dbReference type="Pfam" id="PF18942"/>
    </source>
</evidence>
<feature type="domain" description="DUF5689" evidence="1">
    <location>
        <begin position="41"/>
        <end position="265"/>
    </location>
</feature>
<name>A0A1M5EHS3_SALEC</name>
<dbReference type="RefSeq" id="WP_072877573.1">
    <property type="nucleotide sequence ID" value="NZ_FQVT01000002.1"/>
</dbReference>